<reference evidence="2 3" key="1">
    <citation type="submission" date="2019-05" db="EMBL/GenBank/DDBJ databases">
        <title>The Complete Genome Sequence of the n-alkane-degrading Desulfoglaeba alkanexedens ALDC reveals multiple alkylsuccinate synthase gene clusters.</title>
        <authorList>
            <person name="Callaghan A.V."/>
            <person name="Davidova I.A."/>
            <person name="Duncan K.E."/>
            <person name="Morris B."/>
            <person name="McInerney M.J."/>
        </authorList>
    </citation>
    <scope>NUCLEOTIDE SEQUENCE [LARGE SCALE GENOMIC DNA]</scope>
    <source>
        <strain evidence="2 3">ALDC</strain>
    </source>
</reference>
<proteinExistence type="predicted"/>
<keyword evidence="3" id="KW-1185">Reference proteome</keyword>
<dbReference type="OrthoDB" id="9775594at2"/>
<dbReference type="EMBL" id="CP040098">
    <property type="protein sequence ID" value="QCQ22207.1"/>
    <property type="molecule type" value="Genomic_DNA"/>
</dbReference>
<sequence length="381" mass="41695">MHHPTGLSFRAGCGVVMCWNRLLGWLLLINVLLVPALTTPLARAATRVVTDLQGRAVPVPVPAKRIVALRGALGLICYLDLADRVVGVEDHETRETEWVGAAGRSYRMANPRLGRLPVVGSRNRPDAERLMAAAPEVIFAAGGDLRFADNLQRQTGIPVLFVDNGDLAEQRKAFFASLRLMGMICGAEARAAAVIDRVTAAVADLRRRTADIPAANRPSTYIGGMNFRVAHGLLGTSRRYPPFILLGADNVADRVSVDRGMVKGRFSIDLETLLALDPEIIFVCEGGLELVRRDLCNPAMGELRAVREGKLYGVLPHYYAASPDTVLAETYFMGKVLYPERFADIDTATLADDLYRFFVGRPLYAEMTQIFGGFKRLETGP</sequence>
<evidence type="ECO:0000313" key="3">
    <source>
        <dbReference type="Proteomes" id="UP000298602"/>
    </source>
</evidence>
<dbReference type="Gene3D" id="3.40.50.1980">
    <property type="entry name" value="Nitrogenase molybdenum iron protein domain"/>
    <property type="match status" value="2"/>
</dbReference>
<dbReference type="InterPro" id="IPR002491">
    <property type="entry name" value="ABC_transptr_periplasmic_BD"/>
</dbReference>
<dbReference type="KEGG" id="dax:FDQ92_08570"/>
<dbReference type="AlphaFoldDB" id="A0A4P8L2R0"/>
<accession>A0A4P8L2R0</accession>
<feature type="domain" description="Fe/B12 periplasmic-binding" evidence="1">
    <location>
        <begin position="64"/>
        <end position="341"/>
    </location>
</feature>
<dbReference type="Pfam" id="PF01497">
    <property type="entry name" value="Peripla_BP_2"/>
    <property type="match status" value="1"/>
</dbReference>
<evidence type="ECO:0000259" key="1">
    <source>
        <dbReference type="PROSITE" id="PS50983"/>
    </source>
</evidence>
<dbReference type="PROSITE" id="PS50983">
    <property type="entry name" value="FE_B12_PBP"/>
    <property type="match status" value="1"/>
</dbReference>
<protein>
    <submittedName>
        <fullName evidence="2">Iron ABC transporter substrate-binding protein</fullName>
    </submittedName>
</protein>
<name>A0A4P8L2R0_9BACT</name>
<reference evidence="2 3" key="2">
    <citation type="submission" date="2019-05" db="EMBL/GenBank/DDBJ databases">
        <authorList>
            <person name="Suflita J.M."/>
            <person name="Marks C.R."/>
        </authorList>
    </citation>
    <scope>NUCLEOTIDE SEQUENCE [LARGE SCALE GENOMIC DNA]</scope>
    <source>
        <strain evidence="2 3">ALDC</strain>
    </source>
</reference>
<dbReference type="PANTHER" id="PTHR30535:SF34">
    <property type="entry name" value="MOLYBDATE-BINDING PROTEIN MOLA"/>
    <property type="match status" value="1"/>
</dbReference>
<gene>
    <name evidence="2" type="ORF">FDQ92_08570</name>
</gene>
<dbReference type="SUPFAM" id="SSF53807">
    <property type="entry name" value="Helical backbone' metal receptor"/>
    <property type="match status" value="1"/>
</dbReference>
<dbReference type="InterPro" id="IPR050902">
    <property type="entry name" value="ABC_Transporter_SBP"/>
</dbReference>
<evidence type="ECO:0000313" key="2">
    <source>
        <dbReference type="EMBL" id="QCQ22207.1"/>
    </source>
</evidence>
<dbReference type="Proteomes" id="UP000298602">
    <property type="component" value="Chromosome"/>
</dbReference>
<dbReference type="PANTHER" id="PTHR30535">
    <property type="entry name" value="VITAMIN B12-BINDING PROTEIN"/>
    <property type="match status" value="1"/>
</dbReference>
<organism evidence="2 3">
    <name type="scientific">Desulfoglaeba alkanexedens ALDC</name>
    <dbReference type="NCBI Taxonomy" id="980445"/>
    <lineage>
        <taxon>Bacteria</taxon>
        <taxon>Pseudomonadati</taxon>
        <taxon>Thermodesulfobacteriota</taxon>
        <taxon>Syntrophobacteria</taxon>
        <taxon>Syntrophobacterales</taxon>
        <taxon>Syntrophobacteraceae</taxon>
        <taxon>Desulfoglaeba</taxon>
    </lineage>
</organism>